<proteinExistence type="predicted"/>
<feature type="transmembrane region" description="Helical" evidence="1">
    <location>
        <begin position="65"/>
        <end position="93"/>
    </location>
</feature>
<sequence>MLRIIWVISIHLRNFMRRYMPTNILLDAIRTRRGLKWGVPAMLLAIPYLFAASTCTALIDGGASRWLYVVALVCIWNALKFIVIGPVSAVFLLRCKRAEDRARQRSMPPPVPAPA</sequence>
<feature type="transmembrane region" description="Helical" evidence="1">
    <location>
        <begin position="37"/>
        <end position="59"/>
    </location>
</feature>
<accession>A0A7L5AML5</accession>
<dbReference type="EMBL" id="CP017146">
    <property type="protein sequence ID" value="QHO70371.1"/>
    <property type="molecule type" value="Genomic_DNA"/>
</dbReference>
<dbReference type="Proteomes" id="UP000464507">
    <property type="component" value="Chromosome"/>
</dbReference>
<reference evidence="2 3" key="1">
    <citation type="submission" date="2016-09" db="EMBL/GenBank/DDBJ databases">
        <title>Complete genome sequence of microbes from the polar regions.</title>
        <authorList>
            <person name="Liao L."/>
            <person name="Chen B."/>
        </authorList>
    </citation>
    <scope>NUCLEOTIDE SEQUENCE [LARGE SCALE GENOMIC DNA]</scope>
    <source>
        <strain evidence="2 3">ZS314</strain>
    </source>
</reference>
<organism evidence="2 3">
    <name type="scientific">Marisediminicola antarctica</name>
    <dbReference type="NCBI Taxonomy" id="674079"/>
    <lineage>
        <taxon>Bacteria</taxon>
        <taxon>Bacillati</taxon>
        <taxon>Actinomycetota</taxon>
        <taxon>Actinomycetes</taxon>
        <taxon>Micrococcales</taxon>
        <taxon>Microbacteriaceae</taxon>
        <taxon>Marisediminicola</taxon>
    </lineage>
</organism>
<gene>
    <name evidence="2" type="ORF">BHD05_12630</name>
</gene>
<keyword evidence="1" id="KW-0472">Membrane</keyword>
<dbReference type="RefSeq" id="WP_161886753.1">
    <property type="nucleotide sequence ID" value="NZ_CP017146.1"/>
</dbReference>
<protein>
    <submittedName>
        <fullName evidence="2">Sulfate permease</fullName>
    </submittedName>
</protein>
<evidence type="ECO:0000313" key="3">
    <source>
        <dbReference type="Proteomes" id="UP000464507"/>
    </source>
</evidence>
<evidence type="ECO:0000313" key="2">
    <source>
        <dbReference type="EMBL" id="QHO70371.1"/>
    </source>
</evidence>
<dbReference type="OrthoDB" id="4774131at2"/>
<keyword evidence="1" id="KW-1133">Transmembrane helix</keyword>
<name>A0A7L5AML5_9MICO</name>
<dbReference type="KEGG" id="mant:BHD05_12630"/>
<dbReference type="AlphaFoldDB" id="A0A7L5AML5"/>
<keyword evidence="3" id="KW-1185">Reference proteome</keyword>
<keyword evidence="1" id="KW-0812">Transmembrane</keyword>
<evidence type="ECO:0000256" key="1">
    <source>
        <dbReference type="SAM" id="Phobius"/>
    </source>
</evidence>